<accession>A0ABW7FMU0</accession>
<evidence type="ECO:0000313" key="12">
    <source>
        <dbReference type="Proteomes" id="UP001606301"/>
    </source>
</evidence>
<gene>
    <name evidence="11" type="ORF">ACG0Z3_18350</name>
</gene>
<dbReference type="InterPro" id="IPR001789">
    <property type="entry name" value="Sig_transdc_resp-reg_receiver"/>
</dbReference>
<keyword evidence="3 6" id="KW-0597">Phosphoprotein</keyword>
<comment type="caution">
    <text evidence="11">The sequence shown here is derived from an EMBL/GenBank/DDBJ whole genome shotgun (WGS) entry which is preliminary data.</text>
</comment>
<feature type="modified residue" description="Phosphohistidine" evidence="5">
    <location>
        <position position="648"/>
    </location>
</feature>
<dbReference type="Pfam" id="PF00512">
    <property type="entry name" value="HisKA"/>
    <property type="match status" value="1"/>
</dbReference>
<comment type="caution">
    <text evidence="6">Lacks conserved residue(s) required for the propagation of feature annotation.</text>
</comment>
<dbReference type="Gene3D" id="3.40.50.2300">
    <property type="match status" value="2"/>
</dbReference>
<dbReference type="SUPFAM" id="SSF47226">
    <property type="entry name" value="Histidine-containing phosphotransfer domain, HPT domain"/>
    <property type="match status" value="1"/>
</dbReference>
<dbReference type="EMBL" id="JBIGHW010000011">
    <property type="protein sequence ID" value="MFG6442652.1"/>
    <property type="molecule type" value="Genomic_DNA"/>
</dbReference>
<dbReference type="InterPro" id="IPR004358">
    <property type="entry name" value="Sig_transdc_His_kin-like_C"/>
</dbReference>
<dbReference type="Pfam" id="PF00072">
    <property type="entry name" value="Response_reg"/>
    <property type="match status" value="1"/>
</dbReference>
<dbReference type="Proteomes" id="UP001606301">
    <property type="component" value="Unassembled WGS sequence"/>
</dbReference>
<feature type="transmembrane region" description="Helical" evidence="7">
    <location>
        <begin position="40"/>
        <end position="60"/>
    </location>
</feature>
<evidence type="ECO:0000259" key="8">
    <source>
        <dbReference type="PROSITE" id="PS50109"/>
    </source>
</evidence>
<feature type="domain" description="Response regulatory" evidence="9">
    <location>
        <begin position="329"/>
        <end position="452"/>
    </location>
</feature>
<dbReference type="CDD" id="cd17546">
    <property type="entry name" value="REC_hyHK_CKI1_RcsC-like"/>
    <property type="match status" value="1"/>
</dbReference>
<sequence>MLTRHLTLGLLLVAFMALLALLALLLGLRGSGALDADLDAALALNLLLLPLPPLGLAALWRRPRAPEAPLPPATASQAAAEVKARFIAQISHEIRTPMNAIMGMTQLALQTALSPEQRSLLTKADAASRTLLGLVNDVLDVSRIEAGLMVIESHPLRLEDVVTQAVELVRPLHADPGVTLACEWDDPSLLATRGQLRGDALRLQQVLVNLLSNALKFTPAGLVTLRLAAAETDGQGRVPLTLTVQDSGVGLSAEQITALARAFGDGEAAVPRRLGGAGMGLAITRRLVELMGGRLAVHSDPGTGSRFDIHLALPLDMTALPVPSIKPCRLLLADTAAASRAATRALLGHLGLGEGLGVAADVTAALTLLAEGREAGQPFDWLLLGADLPGPGPTGADLLARLRRDHPALRIAVLARPGADETAAQARAFGARALCAQPLLPGELRRLLASTGADKPAAATLDGQSLSALQVLLVEDHPVNQEIALRLLGSRGARVELAANGQEALDKLIEAGPDAYDLVLMDLQMPVLDGLTATRRLRELPGFETLPILAMTAHALPDERARCLAAGMQGHIAKPLDVTRLVRELQRYRRLATPAVLDTAAGLRHFDGQAGLYRRTLQGFVQQYEPGLAGWPTWLQAGDWPDLRRAAHTLQGLAATLGARPLHRVALALERSAAAGDATLAGAQLPDVEAALAALLQQAQAFLAQPVPAAADVPPTPGDLAELQQLLTQSDARALDWWAAHGADSGLAPAAAADVARALDALDFDAALQAVQTTQELAR</sequence>
<keyword evidence="7" id="KW-1133">Transmembrane helix</keyword>
<dbReference type="SUPFAM" id="SSF52172">
    <property type="entry name" value="CheY-like"/>
    <property type="match status" value="2"/>
</dbReference>
<evidence type="ECO:0000256" key="3">
    <source>
        <dbReference type="ARBA" id="ARBA00022553"/>
    </source>
</evidence>
<dbReference type="PANTHER" id="PTHR45339">
    <property type="entry name" value="HYBRID SIGNAL TRANSDUCTION HISTIDINE KINASE J"/>
    <property type="match status" value="1"/>
</dbReference>
<dbReference type="RefSeq" id="WP_394400109.1">
    <property type="nucleotide sequence ID" value="NZ_JBIGHW010000011.1"/>
</dbReference>
<protein>
    <recommendedName>
        <fullName evidence="2">histidine kinase</fullName>
        <ecNumber evidence="2">2.7.13.3</ecNumber>
    </recommendedName>
</protein>
<dbReference type="InterPro" id="IPR036890">
    <property type="entry name" value="HATPase_C_sf"/>
</dbReference>
<dbReference type="InterPro" id="IPR008207">
    <property type="entry name" value="Sig_transdc_His_kin_Hpt_dom"/>
</dbReference>
<dbReference type="Gene3D" id="1.10.287.130">
    <property type="match status" value="1"/>
</dbReference>
<keyword evidence="4" id="KW-0902">Two-component regulatory system</keyword>
<evidence type="ECO:0000256" key="7">
    <source>
        <dbReference type="SAM" id="Phobius"/>
    </source>
</evidence>
<reference evidence="11 12" key="1">
    <citation type="submission" date="2024-08" db="EMBL/GenBank/DDBJ databases">
        <authorList>
            <person name="Lu H."/>
        </authorList>
    </citation>
    <scope>NUCLEOTIDE SEQUENCE [LARGE SCALE GENOMIC DNA]</scope>
    <source>
        <strain evidence="11 12">LKC17W</strain>
    </source>
</reference>
<dbReference type="PRINTS" id="PR00344">
    <property type="entry name" value="BCTRLSENSOR"/>
</dbReference>
<dbReference type="SMART" id="SM00448">
    <property type="entry name" value="REC"/>
    <property type="match status" value="2"/>
</dbReference>
<proteinExistence type="predicted"/>
<keyword evidence="7" id="KW-0472">Membrane</keyword>
<name>A0ABW7FMU0_9BURK</name>
<keyword evidence="12" id="KW-1185">Reference proteome</keyword>
<dbReference type="PROSITE" id="PS50894">
    <property type="entry name" value="HPT"/>
    <property type="match status" value="1"/>
</dbReference>
<dbReference type="Gene3D" id="1.20.120.160">
    <property type="entry name" value="HPT domain"/>
    <property type="match status" value="1"/>
</dbReference>
<dbReference type="Pfam" id="PF02518">
    <property type="entry name" value="HATPase_c"/>
    <property type="match status" value="1"/>
</dbReference>
<dbReference type="InterPro" id="IPR005467">
    <property type="entry name" value="His_kinase_dom"/>
</dbReference>
<dbReference type="CDD" id="cd16922">
    <property type="entry name" value="HATPase_EvgS-ArcB-TorS-like"/>
    <property type="match status" value="1"/>
</dbReference>
<keyword evidence="7" id="KW-0812">Transmembrane</keyword>
<evidence type="ECO:0000259" key="9">
    <source>
        <dbReference type="PROSITE" id="PS50110"/>
    </source>
</evidence>
<dbReference type="InterPro" id="IPR036097">
    <property type="entry name" value="HisK_dim/P_sf"/>
</dbReference>
<feature type="domain" description="HPt" evidence="10">
    <location>
        <begin position="609"/>
        <end position="706"/>
    </location>
</feature>
<dbReference type="PROSITE" id="PS50110">
    <property type="entry name" value="RESPONSE_REGULATORY"/>
    <property type="match status" value="2"/>
</dbReference>
<organism evidence="11 12">
    <name type="scientific">Pelomonas margarita</name>
    <dbReference type="NCBI Taxonomy" id="3299031"/>
    <lineage>
        <taxon>Bacteria</taxon>
        <taxon>Pseudomonadati</taxon>
        <taxon>Pseudomonadota</taxon>
        <taxon>Betaproteobacteria</taxon>
        <taxon>Burkholderiales</taxon>
        <taxon>Sphaerotilaceae</taxon>
        <taxon>Roseateles</taxon>
    </lineage>
</organism>
<feature type="modified residue" description="4-aspartylphosphate" evidence="6">
    <location>
        <position position="522"/>
    </location>
</feature>
<dbReference type="PROSITE" id="PS50109">
    <property type="entry name" value="HIS_KIN"/>
    <property type="match status" value="1"/>
</dbReference>
<evidence type="ECO:0000256" key="1">
    <source>
        <dbReference type="ARBA" id="ARBA00000085"/>
    </source>
</evidence>
<dbReference type="SUPFAM" id="SSF47384">
    <property type="entry name" value="Homodimeric domain of signal transducing histidine kinase"/>
    <property type="match status" value="1"/>
</dbReference>
<dbReference type="Pfam" id="PF01627">
    <property type="entry name" value="Hpt"/>
    <property type="match status" value="1"/>
</dbReference>
<dbReference type="CDD" id="cd00082">
    <property type="entry name" value="HisKA"/>
    <property type="match status" value="1"/>
</dbReference>
<dbReference type="Gene3D" id="3.30.565.10">
    <property type="entry name" value="Histidine kinase-like ATPase, C-terminal domain"/>
    <property type="match status" value="1"/>
</dbReference>
<feature type="domain" description="Response regulatory" evidence="9">
    <location>
        <begin position="470"/>
        <end position="589"/>
    </location>
</feature>
<dbReference type="SUPFAM" id="SSF55874">
    <property type="entry name" value="ATPase domain of HSP90 chaperone/DNA topoisomerase II/histidine kinase"/>
    <property type="match status" value="1"/>
</dbReference>
<dbReference type="EC" id="2.7.13.3" evidence="2"/>
<evidence type="ECO:0000256" key="5">
    <source>
        <dbReference type="PROSITE-ProRule" id="PRU00110"/>
    </source>
</evidence>
<dbReference type="InterPro" id="IPR036641">
    <property type="entry name" value="HPT_dom_sf"/>
</dbReference>
<comment type="catalytic activity">
    <reaction evidence="1">
        <text>ATP + protein L-histidine = ADP + protein N-phospho-L-histidine.</text>
        <dbReference type="EC" id="2.7.13.3"/>
    </reaction>
</comment>
<evidence type="ECO:0000256" key="4">
    <source>
        <dbReference type="ARBA" id="ARBA00023012"/>
    </source>
</evidence>
<feature type="domain" description="Histidine kinase" evidence="8">
    <location>
        <begin position="89"/>
        <end position="315"/>
    </location>
</feature>
<dbReference type="PANTHER" id="PTHR45339:SF5">
    <property type="entry name" value="HISTIDINE KINASE"/>
    <property type="match status" value="1"/>
</dbReference>
<dbReference type="SMART" id="SM00387">
    <property type="entry name" value="HATPase_c"/>
    <property type="match status" value="1"/>
</dbReference>
<evidence type="ECO:0000256" key="2">
    <source>
        <dbReference type="ARBA" id="ARBA00012438"/>
    </source>
</evidence>
<dbReference type="InterPro" id="IPR003661">
    <property type="entry name" value="HisK_dim/P_dom"/>
</dbReference>
<evidence type="ECO:0000256" key="6">
    <source>
        <dbReference type="PROSITE-ProRule" id="PRU00169"/>
    </source>
</evidence>
<dbReference type="SMART" id="SM00073">
    <property type="entry name" value="HPT"/>
    <property type="match status" value="1"/>
</dbReference>
<evidence type="ECO:0000313" key="11">
    <source>
        <dbReference type="EMBL" id="MFG6442652.1"/>
    </source>
</evidence>
<dbReference type="InterPro" id="IPR011006">
    <property type="entry name" value="CheY-like_superfamily"/>
</dbReference>
<evidence type="ECO:0000259" key="10">
    <source>
        <dbReference type="PROSITE" id="PS50894"/>
    </source>
</evidence>
<dbReference type="SMART" id="SM00388">
    <property type="entry name" value="HisKA"/>
    <property type="match status" value="1"/>
</dbReference>
<dbReference type="InterPro" id="IPR003594">
    <property type="entry name" value="HATPase_dom"/>
</dbReference>